<dbReference type="KEGG" id="tsph:KIH39_24355"/>
<evidence type="ECO:0000313" key="1">
    <source>
        <dbReference type="EMBL" id="QVL31931.1"/>
    </source>
</evidence>
<dbReference type="Proteomes" id="UP000676194">
    <property type="component" value="Chromosome"/>
</dbReference>
<dbReference type="EMBL" id="CP074694">
    <property type="protein sequence ID" value="QVL31931.1"/>
    <property type="molecule type" value="Genomic_DNA"/>
</dbReference>
<reference evidence="1" key="1">
    <citation type="submission" date="2021-05" db="EMBL/GenBank/DDBJ databases">
        <title>Complete genome sequence of the cellulolytic planctomycete Telmatocola sphagniphila SP2T and characterization of the first cellulase from planctomycetes.</title>
        <authorList>
            <person name="Rakitin A.L."/>
            <person name="Beletsky A.V."/>
            <person name="Naumoff D.G."/>
            <person name="Kulichevskaya I.S."/>
            <person name="Mardanov A.V."/>
            <person name="Ravin N.V."/>
            <person name="Dedysh S.N."/>
        </authorList>
    </citation>
    <scope>NUCLEOTIDE SEQUENCE</scope>
    <source>
        <strain evidence="1">SP2T</strain>
    </source>
</reference>
<organism evidence="1 2">
    <name type="scientific">Telmatocola sphagniphila</name>
    <dbReference type="NCBI Taxonomy" id="1123043"/>
    <lineage>
        <taxon>Bacteria</taxon>
        <taxon>Pseudomonadati</taxon>
        <taxon>Planctomycetota</taxon>
        <taxon>Planctomycetia</taxon>
        <taxon>Gemmatales</taxon>
        <taxon>Gemmataceae</taxon>
    </lineage>
</organism>
<gene>
    <name evidence="1" type="ORF">KIH39_24355</name>
</gene>
<evidence type="ECO:0000313" key="2">
    <source>
        <dbReference type="Proteomes" id="UP000676194"/>
    </source>
</evidence>
<name>A0A8E6EY23_9BACT</name>
<proteinExistence type="predicted"/>
<keyword evidence="2" id="KW-1185">Reference proteome</keyword>
<dbReference type="RefSeq" id="WP_213496402.1">
    <property type="nucleotide sequence ID" value="NZ_CP074694.1"/>
</dbReference>
<dbReference type="AlphaFoldDB" id="A0A8E6EY23"/>
<accession>A0A8E6EY23</accession>
<sequence length="298" mass="32736">MRPRKGDIVYRLSNPRTEPIGKKPYPFLSVNYERLTDGEYGGQSLIIRDSNGNEQTILIFGGMNDRAGVLEIKLGFGPRQQIPKDCEMYFTRQENRYPDGFRPTFKVSNSVTIGTPKLGLTLARPWTDKELAVLKNPPPEGPKVNANPTVGEDTALVGEKNAASFRYAEPGKKVIGVEYWTGQWANEPCLARLTPIYDTKQPTDGVSKRVLSREGYAVGGMTVRSKTFVNAVQLIFMKIKADGSLDPADNYTSEWLGVEVNGAKETKLGGTGRAVIGIHCKQGAILNSVGLVLDNGRK</sequence>
<protein>
    <submittedName>
        <fullName evidence="1">Uncharacterized protein</fullName>
    </submittedName>
</protein>